<dbReference type="PANTHER" id="PTHR42776:SF27">
    <property type="entry name" value="DIPEPTIDYL PEPTIDASE FAMILY MEMBER 6"/>
    <property type="match status" value="1"/>
</dbReference>
<dbReference type="InterPro" id="IPR001375">
    <property type="entry name" value="Peptidase_S9_cat"/>
</dbReference>
<comment type="caution">
    <text evidence="5">The sequence shown here is derived from an EMBL/GenBank/DDBJ whole genome shotgun (WGS) entry which is preliminary data.</text>
</comment>
<feature type="domain" description="Peptidase S9 prolyl oligopeptidase catalytic" evidence="4">
    <location>
        <begin position="454"/>
        <end position="658"/>
    </location>
</feature>
<keyword evidence="2" id="KW-0720">Serine protease</keyword>
<dbReference type="EMBL" id="PDUD01000018">
    <property type="protein sequence ID" value="PHN06260.1"/>
    <property type="molecule type" value="Genomic_DNA"/>
</dbReference>
<dbReference type="PANTHER" id="PTHR42776">
    <property type="entry name" value="SERINE PEPTIDASE S9 FAMILY MEMBER"/>
    <property type="match status" value="1"/>
</dbReference>
<dbReference type="Gene3D" id="3.40.50.1820">
    <property type="entry name" value="alpha/beta hydrolase"/>
    <property type="match status" value="1"/>
</dbReference>
<dbReference type="Pfam" id="PF00326">
    <property type="entry name" value="Peptidase_S9"/>
    <property type="match status" value="1"/>
</dbReference>
<keyword evidence="6" id="KW-1185">Reference proteome</keyword>
<dbReference type="AlphaFoldDB" id="A0A2D0ND10"/>
<evidence type="ECO:0000256" key="1">
    <source>
        <dbReference type="ARBA" id="ARBA00022801"/>
    </source>
</evidence>
<keyword evidence="1" id="KW-0378">Hydrolase</keyword>
<organism evidence="5 6">
    <name type="scientific">Flavilitoribacter nigricans (strain ATCC 23147 / DSM 23189 / NBRC 102662 / NCIMB 1420 / SS-2)</name>
    <name type="common">Lewinella nigricans</name>
    <dbReference type="NCBI Taxonomy" id="1122177"/>
    <lineage>
        <taxon>Bacteria</taxon>
        <taxon>Pseudomonadati</taxon>
        <taxon>Bacteroidota</taxon>
        <taxon>Saprospiria</taxon>
        <taxon>Saprospirales</taxon>
        <taxon>Lewinellaceae</taxon>
        <taxon>Flavilitoribacter</taxon>
    </lineage>
</organism>
<dbReference type="Gene3D" id="2.130.10.10">
    <property type="entry name" value="YVTN repeat-like/Quinoprotein amine dehydrogenase"/>
    <property type="match status" value="1"/>
</dbReference>
<evidence type="ECO:0000313" key="5">
    <source>
        <dbReference type="EMBL" id="PHN06260.1"/>
    </source>
</evidence>
<keyword evidence="3" id="KW-0732">Signal</keyword>
<evidence type="ECO:0000256" key="2">
    <source>
        <dbReference type="ARBA" id="ARBA00022825"/>
    </source>
</evidence>
<dbReference type="PRINTS" id="PR00862">
    <property type="entry name" value="PROLIGOPTASE"/>
</dbReference>
<gene>
    <name evidence="5" type="ORF">CRP01_11835</name>
</gene>
<dbReference type="SUPFAM" id="SSF82171">
    <property type="entry name" value="DPP6 N-terminal domain-like"/>
    <property type="match status" value="1"/>
</dbReference>
<dbReference type="GO" id="GO:0004252">
    <property type="term" value="F:serine-type endopeptidase activity"/>
    <property type="evidence" value="ECO:0007669"/>
    <property type="project" value="InterPro"/>
</dbReference>
<evidence type="ECO:0000313" key="6">
    <source>
        <dbReference type="Proteomes" id="UP000223913"/>
    </source>
</evidence>
<dbReference type="Pfam" id="PF07676">
    <property type="entry name" value="PD40"/>
    <property type="match status" value="1"/>
</dbReference>
<dbReference type="OrthoDB" id="9815657at2"/>
<feature type="signal peptide" evidence="3">
    <location>
        <begin position="1"/>
        <end position="19"/>
    </location>
</feature>
<dbReference type="InterPro" id="IPR002470">
    <property type="entry name" value="Peptidase_S9A"/>
</dbReference>
<dbReference type="InterPro" id="IPR029058">
    <property type="entry name" value="AB_hydrolase_fold"/>
</dbReference>
<accession>A0A2D0ND10</accession>
<name>A0A2D0ND10_FLAN2</name>
<dbReference type="GO" id="GO:0006508">
    <property type="term" value="P:proteolysis"/>
    <property type="evidence" value="ECO:0007669"/>
    <property type="project" value="InterPro"/>
</dbReference>
<evidence type="ECO:0000259" key="4">
    <source>
        <dbReference type="Pfam" id="PF00326"/>
    </source>
</evidence>
<proteinExistence type="predicted"/>
<feature type="chain" id="PRO_5012994216" evidence="3">
    <location>
        <begin position="20"/>
        <end position="675"/>
    </location>
</feature>
<dbReference type="Proteomes" id="UP000223913">
    <property type="component" value="Unassembled WGS sequence"/>
</dbReference>
<sequence length="675" mass="75312">MKNVLILLLFLIQTFALTAQNTAGISPMDVAKIQSVGQVILHEDGELAAYTVSVPADPMKENKPASYRLYVVNLENGVSVPMVTSGTVRNIAFRPGHPSITFLAKREGDENTRLYEISLNGGEAQALYTYKNSISGYRWSPDGRHIAFYANEDPSEEAAEKSEPALPYEPEIYEEGLSLSRAYVADVESEKIRAISVPGSISHLEWSDDGERMAIAAAPTSLVDDFYMKQVIHIVDAENLKVIQKIVHEGKLGDFAFSPNGKELAMIAAADINDPIAGRLLLAEDFGKAPKNLQPEYLGMFEEVMWSDNDELTYLASQGVHSVLGTIEPDGDDLEQIIAPGDEMIINSFARAGKGTIVFTASSARYPGELFVYHRGDEKPKRLTHLNQWMEEKQLGKQEMVSYKARDGQEIEGLVIYPLDYREGQRYPMITVVHGGPESHYDNGWLTAYSMPGQMAAAKGYVVFYPNYRGSTGRGEQFAKSSQGDLAGKEFDDIVDGVDYLIERGLVDGDKVGVTGGSYGGYATGWLSTKYTDRFAAGVMFVGISNNISKWGTSDIPEELYHVHARKRVYDDYQFFLERSPIFYADQTKTPLLIMAGKEDTRVHPGQSIELYRHIKTRTETPVRLILYPGEGHGNRNATARLDYSLRMLRWFDKYLKNDESVQLDTKLDVKGRDR</sequence>
<dbReference type="InterPro" id="IPR011659">
    <property type="entry name" value="WD40"/>
</dbReference>
<reference evidence="5 6" key="1">
    <citation type="submission" date="2017-10" db="EMBL/GenBank/DDBJ databases">
        <title>The draft genome sequence of Lewinella nigricans NBRC 102662.</title>
        <authorList>
            <person name="Wang K."/>
        </authorList>
    </citation>
    <scope>NUCLEOTIDE SEQUENCE [LARGE SCALE GENOMIC DNA]</scope>
    <source>
        <strain evidence="5 6">NBRC 102662</strain>
    </source>
</reference>
<dbReference type="Gene3D" id="2.120.10.30">
    <property type="entry name" value="TolB, C-terminal domain"/>
    <property type="match status" value="1"/>
</dbReference>
<dbReference type="RefSeq" id="WP_099150243.1">
    <property type="nucleotide sequence ID" value="NZ_PDUD01000018.1"/>
</dbReference>
<keyword evidence="2" id="KW-0645">Protease</keyword>
<dbReference type="InterPro" id="IPR015943">
    <property type="entry name" value="WD40/YVTN_repeat-like_dom_sf"/>
</dbReference>
<dbReference type="InterPro" id="IPR011042">
    <property type="entry name" value="6-blade_b-propeller_TolB-like"/>
</dbReference>
<evidence type="ECO:0000256" key="3">
    <source>
        <dbReference type="SAM" id="SignalP"/>
    </source>
</evidence>
<protein>
    <submittedName>
        <fullName evidence="5">Peptidase S9</fullName>
    </submittedName>
</protein>
<dbReference type="SUPFAM" id="SSF53474">
    <property type="entry name" value="alpha/beta-Hydrolases"/>
    <property type="match status" value="1"/>
</dbReference>